<name>A0A2N5GNB8_9BACI</name>
<dbReference type="EMBL" id="PGVD01000032">
    <property type="protein sequence ID" value="PLR96460.1"/>
    <property type="molecule type" value="Genomic_DNA"/>
</dbReference>
<evidence type="ECO:0000313" key="2">
    <source>
        <dbReference type="EMBL" id="PLR96460.1"/>
    </source>
</evidence>
<dbReference type="OrthoDB" id="48384at2"/>
<reference evidence="1 3" key="1">
    <citation type="submission" date="2017-11" db="EMBL/GenBank/DDBJ databases">
        <title>Comparitive Functional Genomics of Dry Heat Resistant strains isolated from the Viking Spacecraft.</title>
        <authorList>
            <person name="Seuylemezian A."/>
            <person name="Cooper K."/>
            <person name="Vaishampayan P."/>
        </authorList>
    </citation>
    <scope>NUCLEOTIDE SEQUENCE [LARGE SCALE GENOMIC DNA]</scope>
    <source>
        <strain evidence="1 3">M4.6</strain>
    </source>
</reference>
<dbReference type="EMBL" id="PGVA01000016">
    <property type="protein sequence ID" value="PLR83774.1"/>
    <property type="molecule type" value="Genomic_DNA"/>
</dbReference>
<dbReference type="Proteomes" id="UP000234951">
    <property type="component" value="Unassembled WGS sequence"/>
</dbReference>
<comment type="caution">
    <text evidence="1">The sequence shown here is derived from an EMBL/GenBank/DDBJ whole genome shotgun (WGS) entry which is preliminary data.</text>
</comment>
<evidence type="ECO:0000313" key="1">
    <source>
        <dbReference type="EMBL" id="PLR83774.1"/>
    </source>
</evidence>
<protein>
    <submittedName>
        <fullName evidence="1">Uncharacterized protein</fullName>
    </submittedName>
</protein>
<dbReference type="RefSeq" id="WP_101576875.1">
    <property type="nucleotide sequence ID" value="NZ_PGVA01000016.1"/>
</dbReference>
<evidence type="ECO:0000313" key="3">
    <source>
        <dbReference type="Proteomes" id="UP000234951"/>
    </source>
</evidence>
<organism evidence="1 3">
    <name type="scientific">Bacillus canaveralius</name>
    <dbReference type="NCBI Taxonomy" id="1403243"/>
    <lineage>
        <taxon>Bacteria</taxon>
        <taxon>Bacillati</taxon>
        <taxon>Bacillota</taxon>
        <taxon>Bacilli</taxon>
        <taxon>Bacillales</taxon>
        <taxon>Bacillaceae</taxon>
        <taxon>Bacillus</taxon>
    </lineage>
</organism>
<gene>
    <name evidence="1" type="ORF">CU635_08530</name>
    <name evidence="2" type="ORF">CVD25_12110</name>
</gene>
<proteinExistence type="predicted"/>
<keyword evidence="4" id="KW-1185">Reference proteome</keyword>
<sequence length="155" mass="18623">MSAKIKLRDVIEGIDMQFDDTYTFLNKETGEVISVSHENFQDAEELDSFENLSEWQQEELEIAIDVLGNDEKYIELPTKNDINEYRIMEDFCYSVQDKRIQDRLFDAIDGKGAFRRFKNKIHDFGIEDQWYSFRDEEFKKIAIEWCQHHDLQYID</sequence>
<dbReference type="InterPro" id="IPR005361">
    <property type="entry name" value="UPF0158"/>
</dbReference>
<evidence type="ECO:0000313" key="4">
    <source>
        <dbReference type="Proteomes" id="UP000235114"/>
    </source>
</evidence>
<accession>A0A2N5GNB8</accession>
<dbReference type="Pfam" id="PF03682">
    <property type="entry name" value="UPF0158"/>
    <property type="match status" value="1"/>
</dbReference>
<dbReference type="AlphaFoldDB" id="A0A2N5GNB8"/>
<dbReference type="Proteomes" id="UP000235114">
    <property type="component" value="Unassembled WGS sequence"/>
</dbReference>
<reference evidence="2 4" key="2">
    <citation type="submission" date="2017-12" db="EMBL/GenBank/DDBJ databases">
        <title>Comparative Functional Genomics of Dry Heat Resistant strains isolated from the Viking Spacecraft.</title>
        <authorList>
            <person name="Seuylemezian A."/>
            <person name="Cooper K."/>
            <person name="Vaishampayan P."/>
        </authorList>
    </citation>
    <scope>NUCLEOTIDE SEQUENCE [LARGE SCALE GENOMIC DNA]</scope>
    <source>
        <strain evidence="2 4">ATCC 29669</strain>
    </source>
</reference>